<feature type="domain" description="Alpha-D-phosphohexomutase C-terminal" evidence="8">
    <location>
        <begin position="372"/>
        <end position="444"/>
    </location>
</feature>
<dbReference type="InterPro" id="IPR005846">
    <property type="entry name" value="A-D-PHexomutase_a/b/a-III"/>
</dbReference>
<evidence type="ECO:0000256" key="5">
    <source>
        <dbReference type="ARBA" id="ARBA00022842"/>
    </source>
</evidence>
<dbReference type="OrthoDB" id="9803322at2"/>
<feature type="domain" description="Alpha-D-phosphohexomutase alpha/beta/alpha" evidence="10">
    <location>
        <begin position="156"/>
        <end position="252"/>
    </location>
</feature>
<dbReference type="InterPro" id="IPR005843">
    <property type="entry name" value="A-D-PHexomutase_C"/>
</dbReference>
<sequence>MQVIDPSIFKAYDIRGVAGENLTADVVEKIGRVLGSMAVESGVGPVCVGRDGRLSGPELKGALIRGIAAAGADVYDIGMVPTPVLYFATKYFGSGSGVSVTGSHNPSRDNGLKLMLGGKTLFGPMIQDIRRRVESEEWSIASKPGKVEVKDAETPYFETVTRDIHLERPVSVLLDSGNGVTGPLAMRLYRAAGCKVEGLFTEVDGHFPNHHPDPSKPKNLEQLIERLKSSDAEVGLAFDGDGDRLGVVSRKGEIIYPDRQMMLFAADILEKKPGSRIIYDVKCTRKLVDWVKSHGGIPTISCTGHSFVKAKLAETNAPFAGEMSGHIFFNDGRWPGFDDGLYAGLRMVEILSRTDDPTALLSSLPTAVNTPELQVPMAEGENKKFVERLQKEVHFDDATDEIRIDGLRVEWPDGFALARASNTTPVLVIRLEGDTPEALKRIEQVFGAALKKLDPSIKLPFSAE</sequence>
<dbReference type="AlphaFoldDB" id="A0A388SD67"/>
<feature type="domain" description="Alpha-D-phosphohexomutase alpha/beta/alpha" evidence="11">
    <location>
        <begin position="257"/>
        <end position="361"/>
    </location>
</feature>
<dbReference type="PANTHER" id="PTHR43771:SF2">
    <property type="entry name" value="PHOSPHOMANNOMUTASE_PHOSPHOGLUCOMUTASE"/>
    <property type="match status" value="1"/>
</dbReference>
<evidence type="ECO:0000259" key="10">
    <source>
        <dbReference type="Pfam" id="PF02879"/>
    </source>
</evidence>
<evidence type="ECO:0000259" key="9">
    <source>
        <dbReference type="Pfam" id="PF02878"/>
    </source>
</evidence>
<dbReference type="Proteomes" id="UP000266091">
    <property type="component" value="Unassembled WGS sequence"/>
</dbReference>
<dbReference type="PROSITE" id="PS00710">
    <property type="entry name" value="PGM_PMM"/>
    <property type="match status" value="1"/>
</dbReference>
<dbReference type="SUPFAM" id="SSF55957">
    <property type="entry name" value="Phosphoglucomutase, C-terminal domain"/>
    <property type="match status" value="1"/>
</dbReference>
<dbReference type="Gene3D" id="3.40.120.10">
    <property type="entry name" value="Alpha-D-Glucose-1,6-Bisphosphate, subunit A, domain 3"/>
    <property type="match status" value="3"/>
</dbReference>
<evidence type="ECO:0000256" key="4">
    <source>
        <dbReference type="ARBA" id="ARBA00022723"/>
    </source>
</evidence>
<evidence type="ECO:0000313" key="12">
    <source>
        <dbReference type="EMBL" id="GBO93419.1"/>
    </source>
</evidence>
<dbReference type="InterPro" id="IPR016055">
    <property type="entry name" value="A-D-PHexomutase_a/b/a-I/II/III"/>
</dbReference>
<dbReference type="GO" id="GO:0016868">
    <property type="term" value="F:intramolecular phosphotransferase activity"/>
    <property type="evidence" value="ECO:0007669"/>
    <property type="project" value="InterPro"/>
</dbReference>
<dbReference type="GO" id="GO:0000287">
    <property type="term" value="F:magnesium ion binding"/>
    <property type="evidence" value="ECO:0007669"/>
    <property type="project" value="InterPro"/>
</dbReference>
<keyword evidence="3" id="KW-0597">Phosphoprotein</keyword>
<dbReference type="Pfam" id="PF02878">
    <property type="entry name" value="PGM_PMM_I"/>
    <property type="match status" value="1"/>
</dbReference>
<dbReference type="EMBL" id="BGZJ01000001">
    <property type="protein sequence ID" value="GBO93419.1"/>
    <property type="molecule type" value="Genomic_DNA"/>
</dbReference>
<feature type="domain" description="Alpha-D-phosphohexomutase alpha/beta/alpha" evidence="9">
    <location>
        <begin position="8"/>
        <end position="137"/>
    </location>
</feature>
<keyword evidence="5 7" id="KW-0460">Magnesium</keyword>
<dbReference type="Pfam" id="PF02880">
    <property type="entry name" value="PGM_PMM_III"/>
    <property type="match status" value="1"/>
</dbReference>
<accession>A0A401LJT8</accession>
<comment type="cofactor">
    <cofactor evidence="1">
        <name>Mg(2+)</name>
        <dbReference type="ChEBI" id="CHEBI:18420"/>
    </cofactor>
</comment>
<dbReference type="InterPro" id="IPR005845">
    <property type="entry name" value="A-D-PHexomutase_a/b/a-II"/>
</dbReference>
<keyword evidence="13" id="KW-1185">Reference proteome</keyword>
<dbReference type="InterPro" id="IPR016066">
    <property type="entry name" value="A-D-PHexomutase_CS"/>
</dbReference>
<keyword evidence="6" id="KW-0413">Isomerase</keyword>
<comment type="similarity">
    <text evidence="2 7">Belongs to the phosphohexose mutase family.</text>
</comment>
<dbReference type="InterPro" id="IPR005844">
    <property type="entry name" value="A-D-PHexomutase_a/b/a-I"/>
</dbReference>
<name>A0A388SD67_9BURK</name>
<evidence type="ECO:0000259" key="8">
    <source>
        <dbReference type="Pfam" id="PF00408"/>
    </source>
</evidence>
<evidence type="ECO:0000256" key="7">
    <source>
        <dbReference type="RuleBase" id="RU004326"/>
    </source>
</evidence>
<evidence type="ECO:0000256" key="3">
    <source>
        <dbReference type="ARBA" id="ARBA00022553"/>
    </source>
</evidence>
<evidence type="ECO:0000256" key="2">
    <source>
        <dbReference type="ARBA" id="ARBA00010231"/>
    </source>
</evidence>
<reference evidence="12 13" key="1">
    <citation type="journal article" date="2018" name="Int. J. Syst. Evol. Microbiol.">
        <title>Mesosutterella multiformis gen. nov., sp. nov., a member of the family Sutterellaceae and Sutterella megalosphaeroides sp. nov., isolated from human faeces.</title>
        <authorList>
            <person name="Sakamoto M."/>
            <person name="Ikeyama N."/>
            <person name="Kunihiro T."/>
            <person name="Iino T."/>
            <person name="Yuki M."/>
            <person name="Ohkuma M."/>
        </authorList>
    </citation>
    <scope>NUCLEOTIDE SEQUENCE [LARGE SCALE GENOMIC DNA]</scope>
    <source>
        <strain evidence="12 13">4NBBH2</strain>
    </source>
</reference>
<proteinExistence type="inferred from homology"/>
<organism evidence="12 13">
    <name type="scientific">Mesosutterella multiformis</name>
    <dbReference type="NCBI Taxonomy" id="2259133"/>
    <lineage>
        <taxon>Bacteria</taxon>
        <taxon>Pseudomonadati</taxon>
        <taxon>Pseudomonadota</taxon>
        <taxon>Betaproteobacteria</taxon>
        <taxon>Burkholderiales</taxon>
        <taxon>Sutterellaceae</taxon>
        <taxon>Mesosutterella</taxon>
    </lineage>
</organism>
<accession>A0A388SD67</accession>
<gene>
    <name evidence="12" type="primary">pgm</name>
    <name evidence="12" type="ORF">MESMUL_07730</name>
</gene>
<dbReference type="GO" id="GO:0005975">
    <property type="term" value="P:carbohydrate metabolic process"/>
    <property type="evidence" value="ECO:0007669"/>
    <property type="project" value="InterPro"/>
</dbReference>
<evidence type="ECO:0000256" key="6">
    <source>
        <dbReference type="ARBA" id="ARBA00023235"/>
    </source>
</evidence>
<keyword evidence="4 7" id="KW-0479">Metal-binding</keyword>
<evidence type="ECO:0000259" key="11">
    <source>
        <dbReference type="Pfam" id="PF02880"/>
    </source>
</evidence>
<dbReference type="Gene3D" id="3.30.310.50">
    <property type="entry name" value="Alpha-D-phosphohexomutase, C-terminal domain"/>
    <property type="match status" value="1"/>
</dbReference>
<comment type="caution">
    <text evidence="12">The sequence shown here is derived from an EMBL/GenBank/DDBJ whole genome shotgun (WGS) entry which is preliminary data.</text>
</comment>
<dbReference type="SUPFAM" id="SSF53738">
    <property type="entry name" value="Phosphoglucomutase, first 3 domains"/>
    <property type="match status" value="3"/>
</dbReference>
<dbReference type="InterPro" id="IPR005841">
    <property type="entry name" value="Alpha-D-phosphohexomutase_SF"/>
</dbReference>
<dbReference type="PRINTS" id="PR00509">
    <property type="entry name" value="PGMPMM"/>
</dbReference>
<dbReference type="InterPro" id="IPR036900">
    <property type="entry name" value="A-D-PHexomutase_C_sf"/>
</dbReference>
<dbReference type="Pfam" id="PF02879">
    <property type="entry name" value="PGM_PMM_II"/>
    <property type="match status" value="1"/>
</dbReference>
<dbReference type="CDD" id="cd03089">
    <property type="entry name" value="PMM_PGM"/>
    <property type="match status" value="1"/>
</dbReference>
<dbReference type="Pfam" id="PF00408">
    <property type="entry name" value="PGM_PMM_IV"/>
    <property type="match status" value="1"/>
</dbReference>
<evidence type="ECO:0000256" key="1">
    <source>
        <dbReference type="ARBA" id="ARBA00001946"/>
    </source>
</evidence>
<protein>
    <submittedName>
        <fullName evidence="12">Phosphoglucomutase</fullName>
    </submittedName>
</protein>
<evidence type="ECO:0000313" key="13">
    <source>
        <dbReference type="Proteomes" id="UP000266091"/>
    </source>
</evidence>
<dbReference type="PANTHER" id="PTHR43771">
    <property type="entry name" value="PHOSPHOMANNOMUTASE"/>
    <property type="match status" value="1"/>
</dbReference>